<dbReference type="PANTHER" id="PTHR32309:SF13">
    <property type="entry name" value="FERRIC ENTEROBACTIN TRANSPORT PROTEIN FEPE"/>
    <property type="match status" value="1"/>
</dbReference>
<keyword evidence="12" id="KW-1185">Reference proteome</keyword>
<dbReference type="InterPro" id="IPR005702">
    <property type="entry name" value="Wzc-like_C"/>
</dbReference>
<comment type="subcellular location">
    <subcellularLocation>
        <location evidence="1">Cell membrane</location>
        <topology evidence="1">Multi-pass membrane protein</topology>
    </subcellularLocation>
</comment>
<evidence type="ECO:0000256" key="2">
    <source>
        <dbReference type="ARBA" id="ARBA00022475"/>
    </source>
</evidence>
<dbReference type="InterPro" id="IPR003856">
    <property type="entry name" value="LPS_length_determ_N"/>
</dbReference>
<dbReference type="OrthoDB" id="230260at2"/>
<evidence type="ECO:0000256" key="6">
    <source>
        <dbReference type="ARBA" id="ARBA00022989"/>
    </source>
</evidence>
<dbReference type="EMBL" id="FYEH01000012">
    <property type="protein sequence ID" value="SNB75131.1"/>
    <property type="molecule type" value="Genomic_DNA"/>
</dbReference>
<name>A0A212RRF2_9PROT</name>
<keyword evidence="6 9" id="KW-1133">Transmembrane helix</keyword>
<evidence type="ECO:0000259" key="10">
    <source>
        <dbReference type="Pfam" id="PF02706"/>
    </source>
</evidence>
<sequence length="759" mass="84233">MANLQPYTQQGSMTLPRPIPEEQDFKIDLPAAYGALKRHWLLILCLTLLGFVFSTIFALTRDPVYTATTQIMLEPRQMQIVTLDRSTLDTLPVDSAFIETQMRVIQSDASIGKVVDQLNLLNNPVIKSKLDQPPRFYQAWIANLQNYVATGPKIVQTLGGLIIPPPTQDPPETAEARRQRVIDMIQNDLNVAAVGKSYSVSVAYPSIDKQLAIDVVNAVSNRYLQSQVDDKVAESLRAQVWLQGRVNQLGHELVDAEQEIEAYRANNNLLQRNDNTGATLVDQQLNDLSQQLATVQAARATVEAEMVEVNRVRSGGGNFSALTQVVQSDLISRLREREADIDSQVAALTQSLGPNHPRVKDLQSSRRDLEQQIQSQVNRIVNSLQSDLTVQRDREAALVGRINELKAESRRQEDGSVKLRELERRADASRTLYEQFLGRLKESEDQATVLQPDARILVPAALPLSPSSLSRAVIIIAGTFMSALLASALAFALSTSSKVIDSATDIESRFHLPVVAVFPRMSRLGSRNFMSDLERGRRFPIFLTELRRLYVAARMSKHDRGSAAVVQLISSNPKEGKSSLAAALAAFAVRAQERVLLIDLDSLKPSIGRLFDARLDYGIEDVTAGRATLDQAITRVDSIGIDLLSYKRPNHEPTLFLQSRALEELKARVEHEYDLVIIDSSPLLVGSEQLMLSNWCDRLFYVFRAGVTRDRDAQEGLRMMLGSSMSKVLAILNCAPQPSARRDYGRYAGTKGGGFPVRA</sequence>
<dbReference type="GO" id="GO:0005886">
    <property type="term" value="C:plasma membrane"/>
    <property type="evidence" value="ECO:0007669"/>
    <property type="project" value="UniProtKB-SubCell"/>
</dbReference>
<evidence type="ECO:0000256" key="7">
    <source>
        <dbReference type="ARBA" id="ARBA00023136"/>
    </source>
</evidence>
<organism evidence="11 12">
    <name type="scientific">Arboricoccus pini</name>
    <dbReference type="NCBI Taxonomy" id="1963835"/>
    <lineage>
        <taxon>Bacteria</taxon>
        <taxon>Pseudomonadati</taxon>
        <taxon>Pseudomonadota</taxon>
        <taxon>Alphaproteobacteria</taxon>
        <taxon>Geminicoccales</taxon>
        <taxon>Geminicoccaceae</taxon>
        <taxon>Arboricoccus</taxon>
    </lineage>
</organism>
<accession>A0A212RRF2</accession>
<protein>
    <submittedName>
        <fullName evidence="11">Uncharacterized protein involved in exopolysaccharide biosynthesis</fullName>
    </submittedName>
</protein>
<evidence type="ECO:0000313" key="11">
    <source>
        <dbReference type="EMBL" id="SNB75131.1"/>
    </source>
</evidence>
<dbReference type="InterPro" id="IPR050445">
    <property type="entry name" value="Bact_polysacc_biosynth/exp"/>
</dbReference>
<dbReference type="RefSeq" id="WP_088562426.1">
    <property type="nucleotide sequence ID" value="NZ_FYEH01000012.1"/>
</dbReference>
<dbReference type="PANTHER" id="PTHR32309">
    <property type="entry name" value="TYROSINE-PROTEIN KINASE"/>
    <property type="match status" value="1"/>
</dbReference>
<evidence type="ECO:0000256" key="3">
    <source>
        <dbReference type="ARBA" id="ARBA00022692"/>
    </source>
</evidence>
<dbReference type="InterPro" id="IPR027417">
    <property type="entry name" value="P-loop_NTPase"/>
</dbReference>
<dbReference type="Proteomes" id="UP000197065">
    <property type="component" value="Unassembled WGS sequence"/>
</dbReference>
<evidence type="ECO:0000256" key="5">
    <source>
        <dbReference type="ARBA" id="ARBA00022840"/>
    </source>
</evidence>
<dbReference type="SUPFAM" id="SSF52540">
    <property type="entry name" value="P-loop containing nucleoside triphosphate hydrolases"/>
    <property type="match status" value="1"/>
</dbReference>
<gene>
    <name evidence="11" type="ORF">SAMN07250955_11295</name>
</gene>
<keyword evidence="3 9" id="KW-0812">Transmembrane</keyword>
<keyword evidence="2" id="KW-1003">Cell membrane</keyword>
<proteinExistence type="predicted"/>
<evidence type="ECO:0000256" key="9">
    <source>
        <dbReference type="SAM" id="Phobius"/>
    </source>
</evidence>
<evidence type="ECO:0000256" key="4">
    <source>
        <dbReference type="ARBA" id="ARBA00022741"/>
    </source>
</evidence>
<dbReference type="CDD" id="cd05387">
    <property type="entry name" value="BY-kinase"/>
    <property type="match status" value="1"/>
</dbReference>
<evidence type="ECO:0000256" key="1">
    <source>
        <dbReference type="ARBA" id="ARBA00004651"/>
    </source>
</evidence>
<dbReference type="Pfam" id="PF02706">
    <property type="entry name" value="Wzz"/>
    <property type="match status" value="1"/>
</dbReference>
<feature type="coiled-coil region" evidence="8">
    <location>
        <begin position="246"/>
        <end position="305"/>
    </location>
</feature>
<keyword evidence="7 9" id="KW-0472">Membrane</keyword>
<feature type="domain" description="Polysaccharide chain length determinant N-terminal" evidence="10">
    <location>
        <begin position="27"/>
        <end position="118"/>
    </location>
</feature>
<feature type="transmembrane region" description="Helical" evidence="9">
    <location>
        <begin position="39"/>
        <end position="59"/>
    </location>
</feature>
<reference evidence="11 12" key="1">
    <citation type="submission" date="2017-06" db="EMBL/GenBank/DDBJ databases">
        <authorList>
            <person name="Kim H.J."/>
            <person name="Triplett B.A."/>
        </authorList>
    </citation>
    <scope>NUCLEOTIDE SEQUENCE [LARGE SCALE GENOMIC DNA]</scope>
    <source>
        <strain evidence="11 12">B29T1</strain>
    </source>
</reference>
<keyword evidence="8" id="KW-0175">Coiled coil</keyword>
<dbReference type="Gene3D" id="3.40.50.300">
    <property type="entry name" value="P-loop containing nucleotide triphosphate hydrolases"/>
    <property type="match status" value="1"/>
</dbReference>
<keyword evidence="4" id="KW-0547">Nucleotide-binding</keyword>
<evidence type="ECO:0000256" key="8">
    <source>
        <dbReference type="SAM" id="Coils"/>
    </source>
</evidence>
<evidence type="ECO:0000313" key="12">
    <source>
        <dbReference type="Proteomes" id="UP000197065"/>
    </source>
</evidence>
<keyword evidence="5" id="KW-0067">ATP-binding</keyword>
<dbReference type="AlphaFoldDB" id="A0A212RRF2"/>
<dbReference type="GO" id="GO:0004713">
    <property type="term" value="F:protein tyrosine kinase activity"/>
    <property type="evidence" value="ECO:0007669"/>
    <property type="project" value="TreeGrafter"/>
</dbReference>